<sequence length="989" mass="110059">MAVFHPTSISQAIGLAILLESKLLHQPFVSQFAGSVSASIRRPVAPIAATLLSTVPHVAPPAVAPRPTLPIKRLTPAEMQARRIKSFCFNCDEWFVPGHRCKPKLFFLLLADEDVEPSVQLLFRPPWWRILISLQSSHNILQPRIAQLLALPWQPISPFSVLVGNGASLFCSVLSRCLLVELTGTQPASLALASFPQFLRLLTTQSIASLHVVSLMSVADSDSSLSHFSDSDQAVLAALPSDLAALLLRNAAIFAIPRGLPPPRPHDHRIHLVSNASPVNTRPYRYPHCQKEAMAALIAVMLREGLIRPSTSPYSSPVLLVKKKDGSWRFCTDYRALNAIIVKDRFPIPTIDELLDELRGTCFFSKLDLRSGYHQIRMFPDDIHKTAFRGVDGHFEFLMSKCTFGVRRVAYLGHVVSAAGFHLRFVAHYAAIASPLTNLLKTGSFHWSTEADAAFRALKVAMTSLPVLALPDFSSTFDVTTDASTVAVGAVLPQNGHLLAFFSKTLGPRTPVASTYVRELFTITESHKWLSKLLGFNYEIFYKPGKENLVADALSRFPPVSTCFSLSVCQPTSAVLVHLRHFFASHPDGCRLLSNVSSTSKYSFRDGLLYYCQRLFIPLASGVVPLLLSEFHSSPMGGHSGTKATLARLAASFYWPSMAKDVKAFVQSCTVCQRFTAVSLASLFLKEVYRLHSAPRVIVSDRDSIFLSAFWKELFHLLGTTLAYSSSYHPQTDGQMEVLNHCLETYLCCFVSEEPHRWSQFLPLAEFWYNTFHHSSIGMSPFQALYGHLPPSILGYSPGSTKIPSLDESFQLRQHLIGVLRSNLARARQRMVQQANSKRRDRSFQVGDWVFMKLQPYRQNSVRRHVSSKLAKKFYGPFRVVRRVGAVPYELDLPESSRIHPVFHVSLLKPCFVPPADPTCFLPSLVVGSFLPPSPAQVLDTRLLGSRPEVLSFICRASLNWRPLGKMLLPLLICCPPALRARPFPLVGQ</sequence>
<keyword evidence="3" id="KW-0064">Aspartyl protease</keyword>
<dbReference type="AlphaFoldDB" id="A0AAW2VNL4"/>
<dbReference type="Pfam" id="PF17921">
    <property type="entry name" value="Integrase_H2C2"/>
    <property type="match status" value="1"/>
</dbReference>
<dbReference type="FunFam" id="1.10.340.70:FF:000001">
    <property type="entry name" value="Retrovirus-related Pol polyprotein from transposon gypsy-like Protein"/>
    <property type="match status" value="1"/>
</dbReference>
<dbReference type="InterPro" id="IPR043128">
    <property type="entry name" value="Rev_trsase/Diguanyl_cyclase"/>
</dbReference>
<dbReference type="PANTHER" id="PTHR37984:SF5">
    <property type="entry name" value="PROTEIN NYNRIN-LIKE"/>
    <property type="match status" value="1"/>
</dbReference>
<dbReference type="PROSITE" id="PS50994">
    <property type="entry name" value="INTEGRASE"/>
    <property type="match status" value="1"/>
</dbReference>
<dbReference type="GO" id="GO:0006508">
    <property type="term" value="P:proteolysis"/>
    <property type="evidence" value="ECO:0007669"/>
    <property type="project" value="UniProtKB-KW"/>
</dbReference>
<dbReference type="InterPro" id="IPR050951">
    <property type="entry name" value="Retrovirus_Pol_polyprotein"/>
</dbReference>
<gene>
    <name evidence="13" type="ORF">Sradi_0687900</name>
</gene>
<dbReference type="Gene3D" id="3.30.420.10">
    <property type="entry name" value="Ribonuclease H-like superfamily/Ribonuclease H"/>
    <property type="match status" value="1"/>
</dbReference>
<evidence type="ECO:0000256" key="9">
    <source>
        <dbReference type="ARBA" id="ARBA00023125"/>
    </source>
</evidence>
<evidence type="ECO:0000256" key="11">
    <source>
        <dbReference type="ARBA" id="ARBA00023268"/>
    </source>
</evidence>
<dbReference type="InterPro" id="IPR056924">
    <property type="entry name" value="SH3_Tf2-1"/>
</dbReference>
<dbReference type="GO" id="GO:0015074">
    <property type="term" value="P:DNA integration"/>
    <property type="evidence" value="ECO:0007669"/>
    <property type="project" value="UniProtKB-KW"/>
</dbReference>
<dbReference type="InterPro" id="IPR036397">
    <property type="entry name" value="RNaseH_sf"/>
</dbReference>
<keyword evidence="1" id="KW-0645">Protease</keyword>
<dbReference type="GO" id="GO:0003964">
    <property type="term" value="F:RNA-directed DNA polymerase activity"/>
    <property type="evidence" value="ECO:0007669"/>
    <property type="project" value="UniProtKB-KW"/>
</dbReference>
<dbReference type="Pfam" id="PF24626">
    <property type="entry name" value="SH3_Tf2-1"/>
    <property type="match status" value="1"/>
</dbReference>
<dbReference type="SUPFAM" id="SSF53098">
    <property type="entry name" value="Ribonuclease H-like"/>
    <property type="match status" value="1"/>
</dbReference>
<evidence type="ECO:0000256" key="4">
    <source>
        <dbReference type="ARBA" id="ARBA00022801"/>
    </source>
</evidence>
<feature type="domain" description="Integrase catalytic" evidence="12">
    <location>
        <begin position="676"/>
        <end position="789"/>
    </location>
</feature>
<evidence type="ECO:0000256" key="10">
    <source>
        <dbReference type="ARBA" id="ARBA00023172"/>
    </source>
</evidence>
<keyword evidence="8" id="KW-0808">Transferase</keyword>
<organism evidence="13">
    <name type="scientific">Sesamum radiatum</name>
    <name type="common">Black benniseed</name>
    <dbReference type="NCBI Taxonomy" id="300843"/>
    <lineage>
        <taxon>Eukaryota</taxon>
        <taxon>Viridiplantae</taxon>
        <taxon>Streptophyta</taxon>
        <taxon>Embryophyta</taxon>
        <taxon>Tracheophyta</taxon>
        <taxon>Spermatophyta</taxon>
        <taxon>Magnoliopsida</taxon>
        <taxon>eudicotyledons</taxon>
        <taxon>Gunneridae</taxon>
        <taxon>Pentapetalae</taxon>
        <taxon>asterids</taxon>
        <taxon>lamiids</taxon>
        <taxon>Lamiales</taxon>
        <taxon>Pedaliaceae</taxon>
        <taxon>Sesamum</taxon>
    </lineage>
</organism>
<dbReference type="GO" id="GO:0046872">
    <property type="term" value="F:metal ion binding"/>
    <property type="evidence" value="ECO:0007669"/>
    <property type="project" value="UniProtKB-KW"/>
</dbReference>
<dbReference type="EMBL" id="JACGWJ010000003">
    <property type="protein sequence ID" value="KAL0430619.1"/>
    <property type="molecule type" value="Genomic_DNA"/>
</dbReference>
<dbReference type="Pfam" id="PF00078">
    <property type="entry name" value="RVT_1"/>
    <property type="match status" value="1"/>
</dbReference>
<dbReference type="Gene3D" id="3.30.70.270">
    <property type="match status" value="2"/>
</dbReference>
<protein>
    <submittedName>
        <fullName evidence="13">Transposon Ty3-I Gag-Pol polyprotein</fullName>
    </submittedName>
</protein>
<dbReference type="SUPFAM" id="SSF56672">
    <property type="entry name" value="DNA/RNA polymerases"/>
    <property type="match status" value="1"/>
</dbReference>
<dbReference type="Pfam" id="PF17919">
    <property type="entry name" value="RT_RNaseH_2"/>
    <property type="match status" value="1"/>
</dbReference>
<dbReference type="InterPro" id="IPR000477">
    <property type="entry name" value="RT_dom"/>
</dbReference>
<dbReference type="PANTHER" id="PTHR37984">
    <property type="entry name" value="PROTEIN CBG26694"/>
    <property type="match status" value="1"/>
</dbReference>
<dbReference type="Gene3D" id="3.10.10.10">
    <property type="entry name" value="HIV Type 1 Reverse Transcriptase, subunit A, domain 1"/>
    <property type="match status" value="1"/>
</dbReference>
<name>A0AAW2VNL4_SESRA</name>
<dbReference type="CDD" id="cd01647">
    <property type="entry name" value="RT_LTR"/>
    <property type="match status" value="1"/>
</dbReference>
<evidence type="ECO:0000259" key="12">
    <source>
        <dbReference type="PROSITE" id="PS50994"/>
    </source>
</evidence>
<dbReference type="InterPro" id="IPR012337">
    <property type="entry name" value="RNaseH-like_sf"/>
</dbReference>
<evidence type="ECO:0000256" key="3">
    <source>
        <dbReference type="ARBA" id="ARBA00022750"/>
    </source>
</evidence>
<proteinExistence type="predicted"/>
<evidence type="ECO:0000256" key="6">
    <source>
        <dbReference type="ARBA" id="ARBA00022908"/>
    </source>
</evidence>
<keyword evidence="7" id="KW-0695">RNA-directed DNA polymerase</keyword>
<reference evidence="13" key="1">
    <citation type="submission" date="2020-06" db="EMBL/GenBank/DDBJ databases">
        <authorList>
            <person name="Li T."/>
            <person name="Hu X."/>
            <person name="Zhang T."/>
            <person name="Song X."/>
            <person name="Zhang H."/>
            <person name="Dai N."/>
            <person name="Sheng W."/>
            <person name="Hou X."/>
            <person name="Wei L."/>
        </authorList>
    </citation>
    <scope>NUCLEOTIDE SEQUENCE</scope>
    <source>
        <strain evidence="13">G02</strain>
        <tissue evidence="13">Leaf</tissue>
    </source>
</reference>
<keyword evidence="9" id="KW-0238">DNA-binding</keyword>
<comment type="caution">
    <text evidence="13">The sequence shown here is derived from an EMBL/GenBank/DDBJ whole genome shotgun (WGS) entry which is preliminary data.</text>
</comment>
<dbReference type="GO" id="GO:0004190">
    <property type="term" value="F:aspartic-type endopeptidase activity"/>
    <property type="evidence" value="ECO:0007669"/>
    <property type="project" value="UniProtKB-KW"/>
</dbReference>
<keyword evidence="8" id="KW-0548">Nucleotidyltransferase</keyword>
<keyword evidence="4" id="KW-0378">Hydrolase</keyword>
<keyword evidence="2" id="KW-0479">Metal-binding</keyword>
<dbReference type="GO" id="GO:0006310">
    <property type="term" value="P:DNA recombination"/>
    <property type="evidence" value="ECO:0007669"/>
    <property type="project" value="UniProtKB-KW"/>
</dbReference>
<dbReference type="GO" id="GO:0003887">
    <property type="term" value="F:DNA-directed DNA polymerase activity"/>
    <property type="evidence" value="ECO:0007669"/>
    <property type="project" value="UniProtKB-KW"/>
</dbReference>
<dbReference type="InterPro" id="IPR043502">
    <property type="entry name" value="DNA/RNA_pol_sf"/>
</dbReference>
<evidence type="ECO:0000256" key="7">
    <source>
        <dbReference type="ARBA" id="ARBA00022918"/>
    </source>
</evidence>
<keyword evidence="5" id="KW-0460">Magnesium</keyword>
<reference evidence="13" key="2">
    <citation type="journal article" date="2024" name="Plant">
        <title>Genomic evolution and insights into agronomic trait innovations of Sesamum species.</title>
        <authorList>
            <person name="Miao H."/>
            <person name="Wang L."/>
            <person name="Qu L."/>
            <person name="Liu H."/>
            <person name="Sun Y."/>
            <person name="Le M."/>
            <person name="Wang Q."/>
            <person name="Wei S."/>
            <person name="Zheng Y."/>
            <person name="Lin W."/>
            <person name="Duan Y."/>
            <person name="Cao H."/>
            <person name="Xiong S."/>
            <person name="Wang X."/>
            <person name="Wei L."/>
            <person name="Li C."/>
            <person name="Ma Q."/>
            <person name="Ju M."/>
            <person name="Zhao R."/>
            <person name="Li G."/>
            <person name="Mu C."/>
            <person name="Tian Q."/>
            <person name="Mei H."/>
            <person name="Zhang T."/>
            <person name="Gao T."/>
            <person name="Zhang H."/>
        </authorList>
    </citation>
    <scope>NUCLEOTIDE SEQUENCE</scope>
    <source>
        <strain evidence="13">G02</strain>
    </source>
</reference>
<dbReference type="InterPro" id="IPR041588">
    <property type="entry name" value="Integrase_H2C2"/>
</dbReference>
<keyword evidence="11" id="KW-0511">Multifunctional enzyme</keyword>
<evidence type="ECO:0000256" key="1">
    <source>
        <dbReference type="ARBA" id="ARBA00022670"/>
    </source>
</evidence>
<evidence type="ECO:0000256" key="8">
    <source>
        <dbReference type="ARBA" id="ARBA00022932"/>
    </source>
</evidence>
<evidence type="ECO:0000256" key="2">
    <source>
        <dbReference type="ARBA" id="ARBA00022723"/>
    </source>
</evidence>
<evidence type="ECO:0000256" key="5">
    <source>
        <dbReference type="ARBA" id="ARBA00022842"/>
    </source>
</evidence>
<dbReference type="InterPro" id="IPR001584">
    <property type="entry name" value="Integrase_cat-core"/>
</dbReference>
<keyword evidence="8" id="KW-0239">DNA-directed DNA polymerase</keyword>
<evidence type="ECO:0000313" key="13">
    <source>
        <dbReference type="EMBL" id="KAL0430619.1"/>
    </source>
</evidence>
<accession>A0AAW2VNL4</accession>
<keyword evidence="6" id="KW-0229">DNA integration</keyword>
<dbReference type="GO" id="GO:0003677">
    <property type="term" value="F:DNA binding"/>
    <property type="evidence" value="ECO:0007669"/>
    <property type="project" value="UniProtKB-KW"/>
</dbReference>
<keyword evidence="10" id="KW-0233">DNA recombination</keyword>
<dbReference type="InterPro" id="IPR041577">
    <property type="entry name" value="RT_RNaseH_2"/>
</dbReference>